<organism evidence="7 8">
    <name type="scientific">Microtus ochrogaster</name>
    <name type="common">Prairie vole</name>
    <dbReference type="NCBI Taxonomy" id="79684"/>
    <lineage>
        <taxon>Eukaryota</taxon>
        <taxon>Metazoa</taxon>
        <taxon>Chordata</taxon>
        <taxon>Craniata</taxon>
        <taxon>Vertebrata</taxon>
        <taxon>Euteleostomi</taxon>
        <taxon>Mammalia</taxon>
        <taxon>Eutheria</taxon>
        <taxon>Euarchontoglires</taxon>
        <taxon>Glires</taxon>
        <taxon>Rodentia</taxon>
        <taxon>Myomorpha</taxon>
        <taxon>Muroidea</taxon>
        <taxon>Cricetidae</taxon>
        <taxon>Arvicolinae</taxon>
        <taxon>Microtus</taxon>
    </lineage>
</organism>
<evidence type="ECO:0000313" key="8">
    <source>
        <dbReference type="Proteomes" id="UP000710432"/>
    </source>
</evidence>
<dbReference type="SUPFAM" id="SSF54211">
    <property type="entry name" value="Ribosomal protein S5 domain 2-like"/>
    <property type="match status" value="1"/>
</dbReference>
<dbReference type="AlphaFoldDB" id="A0A8J6L217"/>
<dbReference type="InterPro" id="IPR035647">
    <property type="entry name" value="EFG_III/V"/>
</dbReference>
<reference evidence="7" key="1">
    <citation type="submission" date="2020-03" db="EMBL/GenBank/DDBJ databases">
        <title>Studies in the Genomics of Life Span.</title>
        <authorList>
            <person name="Glass D."/>
        </authorList>
    </citation>
    <scope>NUCLEOTIDE SEQUENCE</scope>
    <source>
        <strain evidence="7">LTLLF</strain>
        <tissue evidence="7">Muscle</tissue>
    </source>
</reference>
<dbReference type="PANTHER" id="PTHR43636:SF2">
    <property type="entry name" value="ELONGATION FACTOR G, MITOCHONDRIAL"/>
    <property type="match status" value="1"/>
</dbReference>
<dbReference type="SUPFAM" id="SSF54980">
    <property type="entry name" value="EF-G C-terminal domain-like"/>
    <property type="match status" value="1"/>
</dbReference>
<dbReference type="FunFam" id="3.30.230.10:FF:000003">
    <property type="entry name" value="Elongation factor G"/>
    <property type="match status" value="1"/>
</dbReference>
<evidence type="ECO:0000256" key="4">
    <source>
        <dbReference type="ARBA" id="ARBA00023134"/>
    </source>
</evidence>
<dbReference type="GO" id="GO:0003924">
    <property type="term" value="F:GTPase activity"/>
    <property type="evidence" value="ECO:0007669"/>
    <property type="project" value="TreeGrafter"/>
</dbReference>
<dbReference type="Gene3D" id="3.30.70.240">
    <property type="match status" value="1"/>
</dbReference>
<proteinExistence type="predicted"/>
<keyword evidence="3" id="KW-0648">Protein biosynthesis</keyword>
<evidence type="ECO:0000256" key="1">
    <source>
        <dbReference type="ARBA" id="ARBA00022741"/>
    </source>
</evidence>
<dbReference type="GO" id="GO:0005525">
    <property type="term" value="F:GTP binding"/>
    <property type="evidence" value="ECO:0007669"/>
    <property type="project" value="UniProtKB-KW"/>
</dbReference>
<gene>
    <name evidence="7" type="ORF">LTLLF_146970</name>
</gene>
<dbReference type="GO" id="GO:0070125">
    <property type="term" value="P:mitochondrial translational elongation"/>
    <property type="evidence" value="ECO:0007669"/>
    <property type="project" value="TreeGrafter"/>
</dbReference>
<evidence type="ECO:0000259" key="5">
    <source>
        <dbReference type="SMART" id="SM00838"/>
    </source>
</evidence>
<evidence type="ECO:0000256" key="3">
    <source>
        <dbReference type="ARBA" id="ARBA00022917"/>
    </source>
</evidence>
<dbReference type="Gene3D" id="3.30.230.10">
    <property type="match status" value="1"/>
</dbReference>
<dbReference type="InterPro" id="IPR014721">
    <property type="entry name" value="Ribsml_uS5_D2-typ_fold_subgr"/>
</dbReference>
<evidence type="ECO:0000256" key="2">
    <source>
        <dbReference type="ARBA" id="ARBA00022768"/>
    </source>
</evidence>
<feature type="domain" description="Elongation factor EFG" evidence="5">
    <location>
        <begin position="164"/>
        <end position="258"/>
    </location>
</feature>
<dbReference type="Pfam" id="PF00679">
    <property type="entry name" value="EFG_C"/>
    <property type="match status" value="1"/>
</dbReference>
<dbReference type="GO" id="GO:0005739">
    <property type="term" value="C:mitochondrion"/>
    <property type="evidence" value="ECO:0007669"/>
    <property type="project" value="TreeGrafter"/>
</dbReference>
<dbReference type="InterPro" id="IPR005517">
    <property type="entry name" value="Transl_elong_EFG/EF2_IV"/>
</dbReference>
<protein>
    <submittedName>
        <fullName evidence="7">Elongation factor G, mitochondrial</fullName>
    </submittedName>
</protein>
<keyword evidence="1" id="KW-0547">Nucleotide-binding</keyword>
<evidence type="ECO:0000259" key="6">
    <source>
        <dbReference type="SMART" id="SM00889"/>
    </source>
</evidence>
<dbReference type="CDD" id="cd01434">
    <property type="entry name" value="EFG_mtEFG1_IV"/>
    <property type="match status" value="1"/>
</dbReference>
<keyword evidence="2 7" id="KW-0251">Elongation factor</keyword>
<dbReference type="SMART" id="SM00889">
    <property type="entry name" value="EFG_IV"/>
    <property type="match status" value="1"/>
</dbReference>
<comment type="caution">
    <text evidence="7">The sequence shown here is derived from an EMBL/GenBank/DDBJ whole genome shotgun (WGS) entry which is preliminary data.</text>
</comment>
<feature type="domain" description="Translation elongation factor EFG/EF2" evidence="6">
    <location>
        <begin position="43"/>
        <end position="162"/>
    </location>
</feature>
<dbReference type="SMART" id="SM00838">
    <property type="entry name" value="EFG_C"/>
    <property type="match status" value="1"/>
</dbReference>
<name>A0A8J6L217_MICOH</name>
<keyword evidence="4" id="KW-0342">GTP-binding</keyword>
<dbReference type="Pfam" id="PF03764">
    <property type="entry name" value="EFG_IV"/>
    <property type="match status" value="1"/>
</dbReference>
<dbReference type="InterPro" id="IPR020568">
    <property type="entry name" value="Ribosomal_Su5_D2-typ_SF"/>
</dbReference>
<dbReference type="Proteomes" id="UP000710432">
    <property type="component" value="Unassembled WGS sequence"/>
</dbReference>
<sequence>MQSAEARVVSEVVEKPVAGLGVCDPQRLPSLFLLRAGNCLGCGSAARSPGPAPGFDFTHKKQSGGAGQFGKVIGVLEPLAPEEYTKLEFSDETFGSNVPKQFVPAVEKGFLDACEKGPLSGHKLSGLRFVLQDGAHHMVDSNEISFIRAGEGALKQALANATLCIIEPIMSVEVVAPNEFQGAVIAGVNRRHGVITGQDGVEDYFTLYADVSTAIDGLPALLSGTQGDPRPRPHEGKGEYTMEYCRYQPCSPATQEELVNKYLEATGQLPVKKGKAKN</sequence>
<dbReference type="PANTHER" id="PTHR43636">
    <property type="entry name" value="ELONGATION FACTOR G, MITOCHONDRIAL"/>
    <property type="match status" value="1"/>
</dbReference>
<dbReference type="GO" id="GO:0003746">
    <property type="term" value="F:translation elongation factor activity"/>
    <property type="evidence" value="ECO:0007669"/>
    <property type="project" value="UniProtKB-KW"/>
</dbReference>
<evidence type="ECO:0000313" key="7">
    <source>
        <dbReference type="EMBL" id="KAH0512107.1"/>
    </source>
</evidence>
<accession>A0A8J6L217</accession>
<dbReference type="EMBL" id="JAATJU010022099">
    <property type="protein sequence ID" value="KAH0512107.1"/>
    <property type="molecule type" value="Genomic_DNA"/>
</dbReference>
<dbReference type="InterPro" id="IPR047872">
    <property type="entry name" value="EFG_IV"/>
</dbReference>
<dbReference type="InterPro" id="IPR000640">
    <property type="entry name" value="EFG_V-like"/>
</dbReference>